<feature type="compositionally biased region" description="Basic and acidic residues" evidence="1">
    <location>
        <begin position="1"/>
        <end position="23"/>
    </location>
</feature>
<reference evidence="2" key="1">
    <citation type="submission" date="2020-02" db="EMBL/GenBank/DDBJ databases">
        <authorList>
            <person name="Meier V. D."/>
        </authorList>
    </citation>
    <scope>NUCLEOTIDE SEQUENCE</scope>
    <source>
        <strain evidence="2">AVDCRST_MAG19</strain>
    </source>
</reference>
<feature type="compositionally biased region" description="Low complexity" evidence="1">
    <location>
        <begin position="117"/>
        <end position="127"/>
    </location>
</feature>
<name>A0A6J4UPP9_9BACT</name>
<feature type="compositionally biased region" description="Low complexity" evidence="1">
    <location>
        <begin position="96"/>
        <end position="106"/>
    </location>
</feature>
<keyword evidence="2" id="KW-0560">Oxidoreductase</keyword>
<feature type="compositionally biased region" description="Basic residues" evidence="1">
    <location>
        <begin position="168"/>
        <end position="186"/>
    </location>
</feature>
<dbReference type="AlphaFoldDB" id="A0A6J4UPP9"/>
<feature type="non-terminal residue" evidence="2">
    <location>
        <position position="1"/>
    </location>
</feature>
<feature type="compositionally biased region" description="Basic and acidic residues" evidence="1">
    <location>
        <begin position="187"/>
        <end position="209"/>
    </location>
</feature>
<gene>
    <name evidence="2" type="ORF">AVDCRST_MAG19-1138</name>
</gene>
<feature type="non-terminal residue" evidence="2">
    <location>
        <position position="245"/>
    </location>
</feature>
<dbReference type="GO" id="GO:0004316">
    <property type="term" value="F:3-oxoacyl-[acyl-carrier-protein] reductase (NADPH) activity"/>
    <property type="evidence" value="ECO:0007669"/>
    <property type="project" value="UniProtKB-EC"/>
</dbReference>
<evidence type="ECO:0000313" key="2">
    <source>
        <dbReference type="EMBL" id="CAA9554926.1"/>
    </source>
</evidence>
<feature type="region of interest" description="Disordered" evidence="1">
    <location>
        <begin position="1"/>
        <end position="220"/>
    </location>
</feature>
<evidence type="ECO:0000256" key="1">
    <source>
        <dbReference type="SAM" id="MobiDB-lite"/>
    </source>
</evidence>
<accession>A0A6J4UPP9</accession>
<sequence>ALRRANGDRDRRGAGDRPGDRDAASVGRGSRPDCRPRRGGGGGGRRRDRRDRPPPPPRRHRRRLLGGHRRTRPDRVGPAGHPGQQRRHRRPLRPDLGALGRGVARGAQHRPDRRLPRLPYRPAADAGGRLRPDRQRRLDRRQGGEPERGPLFGGQSGRDRPHQGGRQGGRHPRRSRQLRHPGRHRDPHPEPGQRRAHRLHDEPHPDGPRRSAVGGRRPRRLPLLRRPLLCHRRRLRRLRRARHVL</sequence>
<proteinExistence type="predicted"/>
<feature type="compositionally biased region" description="Basic residues" evidence="1">
    <location>
        <begin position="57"/>
        <end position="72"/>
    </location>
</feature>
<organism evidence="2">
    <name type="scientific">uncultured Thermomicrobiales bacterium</name>
    <dbReference type="NCBI Taxonomy" id="1645740"/>
    <lineage>
        <taxon>Bacteria</taxon>
        <taxon>Pseudomonadati</taxon>
        <taxon>Thermomicrobiota</taxon>
        <taxon>Thermomicrobia</taxon>
        <taxon>Thermomicrobiales</taxon>
        <taxon>environmental samples</taxon>
    </lineage>
</organism>
<dbReference type="EMBL" id="CADCWL010000047">
    <property type="protein sequence ID" value="CAA9554926.1"/>
    <property type="molecule type" value="Genomic_DNA"/>
</dbReference>
<dbReference type="EC" id="1.1.1.100" evidence="2"/>
<feature type="compositionally biased region" description="Basic and acidic residues" evidence="1">
    <location>
        <begin position="128"/>
        <end position="148"/>
    </location>
</feature>
<protein>
    <submittedName>
        <fullName evidence="2">3-oxoacyl-[acyl-carrier protein] reductase</fullName>
        <ecNumber evidence="2">1.1.1.100</ecNumber>
    </submittedName>
</protein>